<keyword evidence="4" id="KW-1185">Reference proteome</keyword>
<feature type="compositionally biased region" description="Basic and acidic residues" evidence="1">
    <location>
        <begin position="103"/>
        <end position="114"/>
    </location>
</feature>
<dbReference type="RefSeq" id="WP_130103598.1">
    <property type="nucleotide sequence ID" value="NZ_SDWW01000043.1"/>
</dbReference>
<dbReference type="Proteomes" id="UP000293764">
    <property type="component" value="Unassembled WGS sequence"/>
</dbReference>
<evidence type="ECO:0000313" key="3">
    <source>
        <dbReference type="EMBL" id="RYV50050.1"/>
    </source>
</evidence>
<accession>A0A4Q5MWS9</accession>
<gene>
    <name evidence="3" type="ORF">EUA98_15480</name>
</gene>
<dbReference type="EMBL" id="SDWW01000043">
    <property type="protein sequence ID" value="RYV50050.1"/>
    <property type="molecule type" value="Genomic_DNA"/>
</dbReference>
<evidence type="ECO:0000256" key="2">
    <source>
        <dbReference type="SAM" id="Phobius"/>
    </source>
</evidence>
<feature type="region of interest" description="Disordered" evidence="1">
    <location>
        <begin position="65"/>
        <end position="123"/>
    </location>
</feature>
<keyword evidence="2" id="KW-1133">Transmembrane helix</keyword>
<dbReference type="InterPro" id="IPR025323">
    <property type="entry name" value="DUF4229"/>
</dbReference>
<keyword evidence="2" id="KW-0812">Transmembrane</keyword>
<sequence>MPIVTYSVLRLGLFGACLGVLYWAGLGGWLLVVVAAFAAWGVSYVVLAGPRDAAAVVLAERAARRAASGPQLPRSAQADAAHEDAVVDAAENHATENNAAKNDAAKNDAAKNDAAENDSAGGR</sequence>
<dbReference type="Pfam" id="PF14012">
    <property type="entry name" value="DUF4229"/>
    <property type="match status" value="1"/>
</dbReference>
<dbReference type="AlphaFoldDB" id="A0A4Q5MWS9"/>
<comment type="caution">
    <text evidence="3">The sequence shown here is derived from an EMBL/GenBank/DDBJ whole genome shotgun (WGS) entry which is preliminary data.</text>
</comment>
<evidence type="ECO:0000313" key="4">
    <source>
        <dbReference type="Proteomes" id="UP000293764"/>
    </source>
</evidence>
<protein>
    <submittedName>
        <fullName evidence="3">DUF4229 domain-containing protein</fullName>
    </submittedName>
</protein>
<reference evidence="3 4" key="1">
    <citation type="submission" date="2019-01" db="EMBL/GenBank/DDBJ databases">
        <title>Novel species of Cellulomonas.</title>
        <authorList>
            <person name="Liu Q."/>
            <person name="Xin Y.-H."/>
        </authorList>
    </citation>
    <scope>NUCLEOTIDE SEQUENCE [LARGE SCALE GENOMIC DNA]</scope>
    <source>
        <strain evidence="3 4">HLT2-17</strain>
    </source>
</reference>
<evidence type="ECO:0000256" key="1">
    <source>
        <dbReference type="SAM" id="MobiDB-lite"/>
    </source>
</evidence>
<feature type="compositionally biased region" description="Basic and acidic residues" evidence="1">
    <location>
        <begin position="80"/>
        <end position="94"/>
    </location>
</feature>
<proteinExistence type="predicted"/>
<organism evidence="3 4">
    <name type="scientific">Pengzhenrongella frigida</name>
    <dbReference type="NCBI Taxonomy" id="1259133"/>
    <lineage>
        <taxon>Bacteria</taxon>
        <taxon>Bacillati</taxon>
        <taxon>Actinomycetota</taxon>
        <taxon>Actinomycetes</taxon>
        <taxon>Micrococcales</taxon>
        <taxon>Pengzhenrongella</taxon>
    </lineage>
</organism>
<keyword evidence="2" id="KW-0472">Membrane</keyword>
<feature type="transmembrane region" description="Helical" evidence="2">
    <location>
        <begin position="20"/>
        <end position="47"/>
    </location>
</feature>
<name>A0A4Q5MWS9_9MICO</name>